<evidence type="ECO:0000313" key="5">
    <source>
        <dbReference type="Proteomes" id="UP000582090"/>
    </source>
</evidence>
<dbReference type="InterPro" id="IPR036365">
    <property type="entry name" value="PGBD-like_sf"/>
</dbReference>
<feature type="compositionally biased region" description="Low complexity" evidence="1">
    <location>
        <begin position="233"/>
        <end position="249"/>
    </location>
</feature>
<keyword evidence="2" id="KW-0472">Membrane</keyword>
<name>A0A7W6CW73_9HYPH</name>
<dbReference type="SUPFAM" id="SSF47090">
    <property type="entry name" value="PGBD-like"/>
    <property type="match status" value="2"/>
</dbReference>
<keyword evidence="2" id="KW-0812">Transmembrane</keyword>
<organism evidence="4 5">
    <name type="scientific">Rhizobium metallidurans</name>
    <dbReference type="NCBI Taxonomy" id="1265931"/>
    <lineage>
        <taxon>Bacteria</taxon>
        <taxon>Pseudomonadati</taxon>
        <taxon>Pseudomonadota</taxon>
        <taxon>Alphaproteobacteria</taxon>
        <taxon>Hyphomicrobiales</taxon>
        <taxon>Rhizobiaceae</taxon>
        <taxon>Rhizobium/Agrobacterium group</taxon>
        <taxon>Rhizobium</taxon>
    </lineage>
</organism>
<feature type="region of interest" description="Disordered" evidence="1">
    <location>
        <begin position="227"/>
        <end position="263"/>
    </location>
</feature>
<gene>
    <name evidence="4" type="ORF">GGQ67_003272</name>
</gene>
<reference evidence="4 5" key="1">
    <citation type="submission" date="2020-08" db="EMBL/GenBank/DDBJ databases">
        <title>Genomic Encyclopedia of Type Strains, Phase IV (KMG-IV): sequencing the most valuable type-strain genomes for metagenomic binning, comparative biology and taxonomic classification.</title>
        <authorList>
            <person name="Goeker M."/>
        </authorList>
    </citation>
    <scope>NUCLEOTIDE SEQUENCE [LARGE SCALE GENOMIC DNA]</scope>
    <source>
        <strain evidence="4 5">DSM 26575</strain>
    </source>
</reference>
<evidence type="ECO:0000259" key="3">
    <source>
        <dbReference type="Pfam" id="PF01471"/>
    </source>
</evidence>
<feature type="transmembrane region" description="Helical" evidence="2">
    <location>
        <begin position="49"/>
        <end position="70"/>
    </location>
</feature>
<dbReference type="Gene3D" id="1.10.101.10">
    <property type="entry name" value="PGBD-like superfamily/PGBD"/>
    <property type="match status" value="2"/>
</dbReference>
<dbReference type="GO" id="GO:0016787">
    <property type="term" value="F:hydrolase activity"/>
    <property type="evidence" value="ECO:0007669"/>
    <property type="project" value="UniProtKB-KW"/>
</dbReference>
<keyword evidence="2" id="KW-1133">Transmembrane helix</keyword>
<dbReference type="Pfam" id="PF01471">
    <property type="entry name" value="PG_binding_1"/>
    <property type="match status" value="2"/>
</dbReference>
<accession>A0A7W6CW73</accession>
<comment type="caution">
    <text evidence="4">The sequence shown here is derived from an EMBL/GenBank/DDBJ whole genome shotgun (WGS) entry which is preliminary data.</text>
</comment>
<feature type="domain" description="Peptidoglycan binding-like" evidence="3">
    <location>
        <begin position="137"/>
        <end position="191"/>
    </location>
</feature>
<protein>
    <submittedName>
        <fullName evidence="4">Peptidoglycan hydrolase-like protein with peptidoglycan-binding domain</fullName>
    </submittedName>
</protein>
<dbReference type="EMBL" id="JACIDW010000010">
    <property type="protein sequence ID" value="MBB3965599.1"/>
    <property type="molecule type" value="Genomic_DNA"/>
</dbReference>
<evidence type="ECO:0000256" key="1">
    <source>
        <dbReference type="SAM" id="MobiDB-lite"/>
    </source>
</evidence>
<feature type="compositionally biased region" description="Polar residues" evidence="1">
    <location>
        <begin position="250"/>
        <end position="263"/>
    </location>
</feature>
<sequence>MAASKRRSPKGKRGRQKPSLLLTGAAAVGGLGLQGVGLIGGVVGRNPSITGGTVAFLVIFSFVAANALWYQPGTHPRPLLRTRDALFPSALIGRQQAEEHTGQVTTFKIEREGDNNGDVATTNTVPPATAAGQPANQLVMDIQAELVRRGLYNGAPDGVIGPRTSAAILFFEETVGMPQRGDATPELLAALRTDAIGPSAIPAERPREDVSAEALAEDPVAAAIRSAERSMKTAPTPTPASHASASQTPVSQTPVGQAPVNQTPVGQVPVRQVSVQKISAQKIPAQKVSTQPIPAQQASVARAAATPSTAPSQTLNSVDMVLKIQQGLSNMAYTNVGVDGVVGEQTRVAIRRFQKHYNLPENGEPSEAVLKKLRDIGAL</sequence>
<evidence type="ECO:0000313" key="4">
    <source>
        <dbReference type="EMBL" id="MBB3965599.1"/>
    </source>
</evidence>
<feature type="domain" description="Peptidoglycan binding-like" evidence="3">
    <location>
        <begin position="320"/>
        <end position="373"/>
    </location>
</feature>
<keyword evidence="4" id="KW-0378">Hydrolase</keyword>
<evidence type="ECO:0000256" key="2">
    <source>
        <dbReference type="SAM" id="Phobius"/>
    </source>
</evidence>
<keyword evidence="5" id="KW-1185">Reference proteome</keyword>
<dbReference type="AlphaFoldDB" id="A0A7W6CW73"/>
<dbReference type="InterPro" id="IPR002477">
    <property type="entry name" value="Peptidoglycan-bd-like"/>
</dbReference>
<dbReference type="RefSeq" id="WP_183901141.1">
    <property type="nucleotide sequence ID" value="NZ_JACIDW010000010.1"/>
</dbReference>
<proteinExistence type="predicted"/>
<dbReference type="Proteomes" id="UP000582090">
    <property type="component" value="Unassembled WGS sequence"/>
</dbReference>
<dbReference type="InterPro" id="IPR036366">
    <property type="entry name" value="PGBDSf"/>
</dbReference>
<feature type="transmembrane region" description="Helical" evidence="2">
    <location>
        <begin position="20"/>
        <end position="43"/>
    </location>
</feature>